<dbReference type="InParanoid" id="A0A6P7WFK8"/>
<name>A0A6P7WFK8_9AMPH</name>
<evidence type="ECO:0000256" key="1">
    <source>
        <dbReference type="ARBA" id="ARBA00004123"/>
    </source>
</evidence>
<organism evidence="13 14">
    <name type="scientific">Microcaecilia unicolor</name>
    <dbReference type="NCBI Taxonomy" id="1415580"/>
    <lineage>
        <taxon>Eukaryota</taxon>
        <taxon>Metazoa</taxon>
        <taxon>Chordata</taxon>
        <taxon>Craniata</taxon>
        <taxon>Vertebrata</taxon>
        <taxon>Euteleostomi</taxon>
        <taxon>Amphibia</taxon>
        <taxon>Gymnophiona</taxon>
        <taxon>Siphonopidae</taxon>
        <taxon>Microcaecilia</taxon>
    </lineage>
</organism>
<evidence type="ECO:0000313" key="14">
    <source>
        <dbReference type="RefSeq" id="XP_030041977.1"/>
    </source>
</evidence>
<evidence type="ECO:0000256" key="7">
    <source>
        <dbReference type="ARBA" id="ARBA00023242"/>
    </source>
</evidence>
<dbReference type="PANTHER" id="PTHR14562:SF3">
    <property type="entry name" value="TATA BOX-BINDING PROTEIN-ASSOCIATED FACTOR RNA POLYMERASE I SUBUNIT D"/>
    <property type="match status" value="1"/>
</dbReference>
<dbReference type="GO" id="GO:0006355">
    <property type="term" value="P:regulation of DNA-templated transcription"/>
    <property type="evidence" value="ECO:0007669"/>
    <property type="project" value="InterPro"/>
</dbReference>
<evidence type="ECO:0000256" key="9">
    <source>
        <dbReference type="ARBA" id="ARBA00025940"/>
    </source>
</evidence>
<feature type="compositionally biased region" description="Basic and acidic residues" evidence="12">
    <location>
        <begin position="23"/>
        <end position="37"/>
    </location>
</feature>
<comment type="function">
    <text evidence="8">Component of the transcription factor SL1/TIF-IB complex, which is involved in the assembly of the PIC (preinitiation complex) during RNA polymerase I-dependent transcription. The rate of PIC formation probably is primarily dependent on the rate of association of SL1/TIF-IB with the rDNA promoter. SL1/TIF-IB is involved in stabilization of nucleolar transcription factor 1/UBTF on rDNA. Formation of SL1/TIF-IB excludes the association of TBP with TFIID subunits.</text>
</comment>
<keyword evidence="7" id="KW-0539">Nucleus</keyword>
<evidence type="ECO:0000313" key="13">
    <source>
        <dbReference type="Proteomes" id="UP000515156"/>
    </source>
</evidence>
<feature type="region of interest" description="Disordered" evidence="12">
    <location>
        <begin position="254"/>
        <end position="274"/>
    </location>
</feature>
<evidence type="ECO:0000256" key="8">
    <source>
        <dbReference type="ARBA" id="ARBA00025110"/>
    </source>
</evidence>
<dbReference type="GO" id="GO:0003677">
    <property type="term" value="F:DNA binding"/>
    <property type="evidence" value="ECO:0007669"/>
    <property type="project" value="UniProtKB-KW"/>
</dbReference>
<dbReference type="Pfam" id="PF15333">
    <property type="entry name" value="TAF1D"/>
    <property type="match status" value="1"/>
</dbReference>
<evidence type="ECO:0000256" key="10">
    <source>
        <dbReference type="ARBA" id="ARBA00030353"/>
    </source>
</evidence>
<feature type="region of interest" description="Disordered" evidence="12">
    <location>
        <begin position="144"/>
        <end position="172"/>
    </location>
</feature>
<evidence type="ECO:0000256" key="4">
    <source>
        <dbReference type="ARBA" id="ARBA00023015"/>
    </source>
</evidence>
<dbReference type="CTD" id="79101"/>
<comment type="subunit">
    <text evidence="9">Component of the transcription factor SL1/TIF-IB complex, composed of TBP and at least TAF1A, TAF1B, TAF1C and TAF1D. Interacts with UBTF.</text>
</comment>
<keyword evidence="6" id="KW-0804">Transcription</keyword>
<keyword evidence="4" id="KW-0805">Transcription regulation</keyword>
<accession>A0A6P7WFK8</accession>
<dbReference type="OrthoDB" id="9950926at2759"/>
<proteinExistence type="predicted"/>
<dbReference type="FunCoup" id="A0A6P7WFK8">
    <property type="interactions" value="1317"/>
</dbReference>
<evidence type="ECO:0000256" key="6">
    <source>
        <dbReference type="ARBA" id="ARBA00023163"/>
    </source>
</evidence>
<dbReference type="InterPro" id="IPR027976">
    <property type="entry name" value="TAF1D"/>
</dbReference>
<comment type="subcellular location">
    <subcellularLocation>
        <location evidence="1">Nucleus</location>
    </subcellularLocation>
</comment>
<feature type="region of interest" description="Disordered" evidence="12">
    <location>
        <begin position="98"/>
        <end position="129"/>
    </location>
</feature>
<evidence type="ECO:0000256" key="12">
    <source>
        <dbReference type="SAM" id="MobiDB-lite"/>
    </source>
</evidence>
<reference evidence="14" key="1">
    <citation type="submission" date="2025-08" db="UniProtKB">
        <authorList>
            <consortium name="RefSeq"/>
        </authorList>
    </citation>
    <scope>IDENTIFICATION</scope>
</reference>
<gene>
    <name evidence="14" type="primary">TAF1D</name>
</gene>
<dbReference type="KEGG" id="muo:115456806"/>
<dbReference type="RefSeq" id="XP_030041977.1">
    <property type="nucleotide sequence ID" value="XM_030186117.1"/>
</dbReference>
<dbReference type="GeneID" id="115456806"/>
<evidence type="ECO:0000256" key="11">
    <source>
        <dbReference type="ARBA" id="ARBA00032499"/>
    </source>
</evidence>
<feature type="compositionally biased region" description="Basic residues" evidence="12">
    <location>
        <begin position="144"/>
        <end position="164"/>
    </location>
</feature>
<evidence type="ECO:0000256" key="3">
    <source>
        <dbReference type="ARBA" id="ARBA00022553"/>
    </source>
</evidence>
<dbReference type="GO" id="GO:0005668">
    <property type="term" value="C:RNA polymerase transcription factor SL1 complex"/>
    <property type="evidence" value="ECO:0007669"/>
    <property type="project" value="InterPro"/>
</dbReference>
<protein>
    <recommendedName>
        <fullName evidence="2">TATA box-binding protein-associated factor RNA polymerase I subunit D</fullName>
    </recommendedName>
    <alternativeName>
        <fullName evidence="11">TATA box-binding protein-associated factor 1D</fullName>
    </alternativeName>
    <alternativeName>
        <fullName evidence="10">Transcription initiation factor SL1/TIF-IB subunit D</fullName>
    </alternativeName>
</protein>
<evidence type="ECO:0000256" key="2">
    <source>
        <dbReference type="ARBA" id="ARBA00018992"/>
    </source>
</evidence>
<feature type="compositionally biased region" description="Basic and acidic residues" evidence="12">
    <location>
        <begin position="263"/>
        <end position="274"/>
    </location>
</feature>
<dbReference type="Proteomes" id="UP000515156">
    <property type="component" value="Chromosome 13"/>
</dbReference>
<keyword evidence="5" id="KW-0238">DNA-binding</keyword>
<dbReference type="AlphaFoldDB" id="A0A6P7WFK8"/>
<evidence type="ECO:0000256" key="5">
    <source>
        <dbReference type="ARBA" id="ARBA00023125"/>
    </source>
</evidence>
<keyword evidence="3" id="KW-0597">Phosphoprotein</keyword>
<feature type="region of interest" description="Disordered" evidence="12">
    <location>
        <begin position="1"/>
        <end position="43"/>
    </location>
</feature>
<sequence length="307" mass="35045">MDEEESLINAHENIQTLEPLSEEELRAGKDKAKHVDSDNSQDEEILDALRSECSCVDSSSTVTLLPASSSTVSQDLDSDSSGSSLFLTQCTLTPQRAARKRKSASCVSRSSTPAPHEDSTGSSSEPIPQPTWRQLFYEHFRKKKYTKRKKKKYKRKKKKKKRTGRPIGRPCLSTPLQQQRQLKDKVLQFPFVAKEELPFRMTLTCEQAAVSGLFQYMEKLKCKRHLQTSLCNMDKSEELEEEFEVHKYKYLDEDGPISPIQEPNKELDPREPDDYDAKVVENSCFILSSYLPKQNKVQEEENISGTG</sequence>
<dbReference type="PANTHER" id="PTHR14562">
    <property type="entry name" value="TATA BOX-BINDING PROTEIN ASSOCIATED FACTOR RNA POLYMERASE I SUBUNIT D"/>
    <property type="match status" value="1"/>
</dbReference>
<dbReference type="GO" id="GO:0005654">
    <property type="term" value="C:nucleoplasm"/>
    <property type="evidence" value="ECO:0007669"/>
    <property type="project" value="TreeGrafter"/>
</dbReference>
<keyword evidence="13" id="KW-1185">Reference proteome</keyword>